<dbReference type="GO" id="GO:0006206">
    <property type="term" value="P:pyrimidine nucleobase metabolic process"/>
    <property type="evidence" value="ECO:0007669"/>
    <property type="project" value="InterPro"/>
</dbReference>
<comment type="similarity">
    <text evidence="3">Belongs to the thymidine/pyrimidine-nucleoside phosphorylase family.</text>
</comment>
<dbReference type="InterPro" id="IPR000312">
    <property type="entry name" value="Glycosyl_Trfase_fam3"/>
</dbReference>
<evidence type="ECO:0000313" key="13">
    <source>
        <dbReference type="Proteomes" id="UP000823910"/>
    </source>
</evidence>
<dbReference type="GO" id="GO:0004645">
    <property type="term" value="F:1,4-alpha-oligoglucan phosphorylase activity"/>
    <property type="evidence" value="ECO:0007669"/>
    <property type="project" value="InterPro"/>
</dbReference>
<feature type="domain" description="Pyrimidine nucleoside phosphorylase C-terminal" evidence="11">
    <location>
        <begin position="377"/>
        <end position="451"/>
    </location>
</feature>
<dbReference type="Gene3D" id="3.90.1170.30">
    <property type="entry name" value="Pyrimidine nucleoside phosphorylase-like, C-terminal domain"/>
    <property type="match status" value="1"/>
</dbReference>
<dbReference type="Pfam" id="PF02885">
    <property type="entry name" value="Glycos_trans_3N"/>
    <property type="match status" value="1"/>
</dbReference>
<evidence type="ECO:0000256" key="5">
    <source>
        <dbReference type="ARBA" id="ARBA00011889"/>
    </source>
</evidence>
<evidence type="ECO:0000256" key="9">
    <source>
        <dbReference type="ARBA" id="ARBA00048453"/>
    </source>
</evidence>
<dbReference type="InterPro" id="IPR035902">
    <property type="entry name" value="Nuc_phospho_transferase"/>
</dbReference>
<dbReference type="EC" id="2.4.2.2" evidence="5"/>
<dbReference type="Proteomes" id="UP000823910">
    <property type="component" value="Unassembled WGS sequence"/>
</dbReference>
<dbReference type="InterPro" id="IPR017872">
    <property type="entry name" value="Pyrmidine_PPase_CS"/>
</dbReference>
<dbReference type="SUPFAM" id="SSF54680">
    <property type="entry name" value="Pyrimidine nucleoside phosphorylase C-terminal domain"/>
    <property type="match status" value="1"/>
</dbReference>
<sequence>MRMYDIIEKKKRGGILCREEIAWMVQGFVRGNIPDYQMSAMLMAIYFQGMEDGEITDLTLEMAHSGDMVDLSPIQGVKVDKHSTGGVGDKTTLIAGPLAAACGVKVAKMSGRGLGHTGGTVDKLESIPGFRTEIPREEFFRIVNEHGIAVIGQSGNLVPADKKLYALRDVTATVDSIPLIASSIMSKKLAAGSDGIVLDVKTGSGAFMKDLASSRRLAEKMVAIGRQAGKRCCALITNMDVPLGRAVGNALEMREAIETLMGRGPEDLVQVSTELAALMVWIGSEPGGCSGKAQRTEGWADVRGSEAGKGIGFSQAEEAGLARARERVAEALKTGAGLRVLADMAEAQGGDPRCVWEPERLHVGDKRLEVKAQSDGYLGHMDTEAVGIASVLLGAGRSRKEDALDYGAGIMLHKKYGDPVRAGETIGVLYASREELLEPAAKKFLSACAIEKERPEPEPLIYEMVRG</sequence>
<accession>A0A9D2N1Y9</accession>
<reference evidence="12" key="1">
    <citation type="journal article" date="2021" name="PeerJ">
        <title>Extensive microbial diversity within the chicken gut microbiome revealed by metagenomics and culture.</title>
        <authorList>
            <person name="Gilroy R."/>
            <person name="Ravi A."/>
            <person name="Getino M."/>
            <person name="Pursley I."/>
            <person name="Horton D.L."/>
            <person name="Alikhan N.F."/>
            <person name="Baker D."/>
            <person name="Gharbi K."/>
            <person name="Hall N."/>
            <person name="Watson M."/>
            <person name="Adriaenssens E.M."/>
            <person name="Foster-Nyarko E."/>
            <person name="Jarju S."/>
            <person name="Secka A."/>
            <person name="Antonio M."/>
            <person name="Oren A."/>
            <person name="Chaudhuri R.R."/>
            <person name="La Ragione R."/>
            <person name="Hildebrand F."/>
            <person name="Pallen M.J."/>
        </authorList>
    </citation>
    <scope>NUCLEOTIDE SEQUENCE</scope>
    <source>
        <strain evidence="12">CHK180-15479</strain>
    </source>
</reference>
<dbReference type="PANTHER" id="PTHR10515">
    <property type="entry name" value="THYMIDINE PHOSPHORYLASE"/>
    <property type="match status" value="1"/>
</dbReference>
<comment type="catalytic activity">
    <reaction evidence="10">
        <text>thymidine + phosphate = 2-deoxy-alpha-D-ribose 1-phosphate + thymine</text>
        <dbReference type="Rhea" id="RHEA:16037"/>
        <dbReference type="ChEBI" id="CHEBI:17748"/>
        <dbReference type="ChEBI" id="CHEBI:17821"/>
        <dbReference type="ChEBI" id="CHEBI:43474"/>
        <dbReference type="ChEBI" id="CHEBI:57259"/>
        <dbReference type="EC" id="2.4.2.2"/>
    </reaction>
</comment>
<evidence type="ECO:0000256" key="2">
    <source>
        <dbReference type="ARBA" id="ARBA00003877"/>
    </source>
</evidence>
<evidence type="ECO:0000256" key="4">
    <source>
        <dbReference type="ARBA" id="ARBA00011738"/>
    </source>
</evidence>
<evidence type="ECO:0000259" key="11">
    <source>
        <dbReference type="SMART" id="SM00941"/>
    </source>
</evidence>
<dbReference type="InterPro" id="IPR013102">
    <property type="entry name" value="PYNP_C"/>
</dbReference>
<dbReference type="NCBIfam" id="NF004490">
    <property type="entry name" value="PRK05820.1"/>
    <property type="match status" value="1"/>
</dbReference>
<dbReference type="PIRSF" id="PIRSF000478">
    <property type="entry name" value="TP_PyNP"/>
    <property type="match status" value="1"/>
</dbReference>
<dbReference type="EMBL" id="DWWT01000078">
    <property type="protein sequence ID" value="HJC07300.1"/>
    <property type="molecule type" value="Genomic_DNA"/>
</dbReference>
<reference evidence="12" key="2">
    <citation type="submission" date="2021-04" db="EMBL/GenBank/DDBJ databases">
        <authorList>
            <person name="Gilroy R."/>
        </authorList>
    </citation>
    <scope>NUCLEOTIDE SEQUENCE</scope>
    <source>
        <strain evidence="12">CHK180-15479</strain>
    </source>
</reference>
<keyword evidence="7 12" id="KW-0328">Glycosyltransferase</keyword>
<dbReference type="NCBIfam" id="TIGR02644">
    <property type="entry name" value="Y_phosphoryl"/>
    <property type="match status" value="1"/>
</dbReference>
<evidence type="ECO:0000313" key="12">
    <source>
        <dbReference type="EMBL" id="HJC07300.1"/>
    </source>
</evidence>
<dbReference type="PROSITE" id="PS00647">
    <property type="entry name" value="THYMID_PHOSPHORYLASE"/>
    <property type="match status" value="1"/>
</dbReference>
<dbReference type="InterPro" id="IPR000053">
    <property type="entry name" value="Thymidine/pyrmidine_PPase"/>
</dbReference>
<dbReference type="PANTHER" id="PTHR10515:SF0">
    <property type="entry name" value="THYMIDINE PHOSPHORYLASE"/>
    <property type="match status" value="1"/>
</dbReference>
<dbReference type="SUPFAM" id="SSF47648">
    <property type="entry name" value="Nucleoside phosphorylase/phosphoribosyltransferase N-terminal domain"/>
    <property type="match status" value="1"/>
</dbReference>
<dbReference type="GO" id="GO:0006213">
    <property type="term" value="P:pyrimidine nucleoside metabolic process"/>
    <property type="evidence" value="ECO:0007669"/>
    <property type="project" value="InterPro"/>
</dbReference>
<dbReference type="InterPro" id="IPR036320">
    <property type="entry name" value="Glycosyl_Trfase_fam3_N_dom_sf"/>
</dbReference>
<comment type="catalytic activity">
    <reaction evidence="1">
        <text>2'-deoxyuridine + phosphate = 2-deoxy-alpha-D-ribose 1-phosphate + uracil</text>
        <dbReference type="Rhea" id="RHEA:22824"/>
        <dbReference type="ChEBI" id="CHEBI:16450"/>
        <dbReference type="ChEBI" id="CHEBI:17568"/>
        <dbReference type="ChEBI" id="CHEBI:43474"/>
        <dbReference type="ChEBI" id="CHEBI:57259"/>
        <dbReference type="EC" id="2.4.2.2"/>
    </reaction>
</comment>
<keyword evidence="8 12" id="KW-0808">Transferase</keyword>
<dbReference type="InterPro" id="IPR017459">
    <property type="entry name" value="Glycosyl_Trfase_fam3_N_dom"/>
</dbReference>
<dbReference type="AlphaFoldDB" id="A0A9D2N1Y9"/>
<evidence type="ECO:0000256" key="7">
    <source>
        <dbReference type="ARBA" id="ARBA00022676"/>
    </source>
</evidence>
<evidence type="ECO:0000256" key="3">
    <source>
        <dbReference type="ARBA" id="ARBA00006915"/>
    </source>
</evidence>
<dbReference type="FunFam" id="3.40.1030.10:FF:000003">
    <property type="entry name" value="Pyrimidine-nucleoside phosphorylase"/>
    <property type="match status" value="1"/>
</dbReference>
<evidence type="ECO:0000256" key="8">
    <source>
        <dbReference type="ARBA" id="ARBA00022679"/>
    </source>
</evidence>
<name>A0A9D2N1Y9_9FIRM</name>
<protein>
    <recommendedName>
        <fullName evidence="6">Pyrimidine-nucleoside phosphorylase</fullName>
        <ecNumber evidence="5">2.4.2.2</ecNumber>
    </recommendedName>
</protein>
<comment type="caution">
    <text evidence="12">The sequence shown here is derived from an EMBL/GenBank/DDBJ whole genome shotgun (WGS) entry which is preliminary data.</text>
</comment>
<gene>
    <name evidence="12" type="ORF">H9704_14345</name>
</gene>
<dbReference type="GO" id="GO:0016154">
    <property type="term" value="F:pyrimidine-nucleoside phosphorylase activity"/>
    <property type="evidence" value="ECO:0007669"/>
    <property type="project" value="UniProtKB-EC"/>
</dbReference>
<comment type="subunit">
    <text evidence="4">Homodimer.</text>
</comment>
<comment type="function">
    <text evidence="2">Catalyzes phosphorolysis of the pyrimidine nucleosides uridine, thymidine and 2'-deoxyuridine with the formation of the corresponding pyrimidine base and ribose-1-phosphate.</text>
</comment>
<dbReference type="Gene3D" id="3.40.1030.10">
    <property type="entry name" value="Nucleoside phosphorylase/phosphoribosyltransferase catalytic domain"/>
    <property type="match status" value="1"/>
</dbReference>
<organism evidence="12 13">
    <name type="scientific">Candidatus Enterocloster excrementipullorum</name>
    <dbReference type="NCBI Taxonomy" id="2838559"/>
    <lineage>
        <taxon>Bacteria</taxon>
        <taxon>Bacillati</taxon>
        <taxon>Bacillota</taxon>
        <taxon>Clostridia</taxon>
        <taxon>Lachnospirales</taxon>
        <taxon>Lachnospiraceae</taxon>
        <taxon>Enterocloster</taxon>
    </lineage>
</organism>
<dbReference type="SMART" id="SM00941">
    <property type="entry name" value="PYNP_C"/>
    <property type="match status" value="1"/>
</dbReference>
<dbReference type="GO" id="GO:0005829">
    <property type="term" value="C:cytosol"/>
    <property type="evidence" value="ECO:0007669"/>
    <property type="project" value="TreeGrafter"/>
</dbReference>
<dbReference type="Pfam" id="PF07831">
    <property type="entry name" value="PYNP_C"/>
    <property type="match status" value="1"/>
</dbReference>
<proteinExistence type="inferred from homology"/>
<evidence type="ECO:0000256" key="1">
    <source>
        <dbReference type="ARBA" id="ARBA00001066"/>
    </source>
</evidence>
<dbReference type="Gene3D" id="1.20.970.10">
    <property type="entry name" value="Transferase, Pyrimidine Nucleoside Phosphorylase, Chain C"/>
    <property type="match status" value="1"/>
</dbReference>
<dbReference type="InterPro" id="IPR036566">
    <property type="entry name" value="PYNP-like_C_sf"/>
</dbReference>
<evidence type="ECO:0000256" key="10">
    <source>
        <dbReference type="ARBA" id="ARBA00048525"/>
    </source>
</evidence>
<dbReference type="SUPFAM" id="SSF52418">
    <property type="entry name" value="Nucleoside phosphorylase/phosphoribosyltransferase catalytic domain"/>
    <property type="match status" value="1"/>
</dbReference>
<evidence type="ECO:0000256" key="6">
    <source>
        <dbReference type="ARBA" id="ARBA00014680"/>
    </source>
</evidence>
<dbReference type="InterPro" id="IPR018090">
    <property type="entry name" value="Pyrmidine_PPas_bac/euk"/>
</dbReference>
<dbReference type="Pfam" id="PF00591">
    <property type="entry name" value="Glycos_transf_3"/>
    <property type="match status" value="1"/>
</dbReference>
<comment type="catalytic activity">
    <reaction evidence="9">
        <text>uridine + phosphate = alpha-D-ribose 1-phosphate + uracil</text>
        <dbReference type="Rhea" id="RHEA:24388"/>
        <dbReference type="ChEBI" id="CHEBI:16704"/>
        <dbReference type="ChEBI" id="CHEBI:17568"/>
        <dbReference type="ChEBI" id="CHEBI:43474"/>
        <dbReference type="ChEBI" id="CHEBI:57720"/>
        <dbReference type="EC" id="2.4.2.2"/>
    </reaction>
</comment>